<dbReference type="GO" id="GO:0004672">
    <property type="term" value="F:protein kinase activity"/>
    <property type="evidence" value="ECO:0007669"/>
    <property type="project" value="InterPro"/>
</dbReference>
<accession>A0A4Y9ZZG7</accession>
<evidence type="ECO:0000313" key="2">
    <source>
        <dbReference type="EMBL" id="TFY78909.1"/>
    </source>
</evidence>
<dbReference type="OrthoDB" id="5987198at2759"/>
<gene>
    <name evidence="2" type="ORF">EWM64_g5104</name>
</gene>
<evidence type="ECO:0000259" key="1">
    <source>
        <dbReference type="PROSITE" id="PS50011"/>
    </source>
</evidence>
<dbReference type="EMBL" id="SFCI01000592">
    <property type="protein sequence ID" value="TFY78909.1"/>
    <property type="molecule type" value="Genomic_DNA"/>
</dbReference>
<dbReference type="AlphaFoldDB" id="A0A4Y9ZZG7"/>
<sequence>MLKRLLSGLDSTADELAVHQFLQSDDLALHPDNHTAFLLDVLQVPDGEMEHIVVLPLLRPHNNPEFETTAEVVDFIEQILKGLRFMHTNGVAHGRWAICNNIMMDATAMYPAGFHPGKTRMRPDMSGSAAYYSRSQRPVTYYFTDFREARRYPTEAAPLVSPSADEDRIEPEHEGPLLARDPFAADIYSMGKLLQTDFPNAHFLAPLIADMILKDPAARPSIDEVIARFADIRSAISPLQLALPILDLL</sequence>
<proteinExistence type="predicted"/>
<reference evidence="2 3" key="1">
    <citation type="submission" date="2019-02" db="EMBL/GenBank/DDBJ databases">
        <title>Genome sequencing of the rare red list fungi Hericium alpestre (H. flagellum).</title>
        <authorList>
            <person name="Buettner E."/>
            <person name="Kellner H."/>
        </authorList>
    </citation>
    <scope>NUCLEOTIDE SEQUENCE [LARGE SCALE GENOMIC DNA]</scope>
    <source>
        <strain evidence="2 3">DSM 108284</strain>
    </source>
</reference>
<feature type="domain" description="Protein kinase" evidence="1">
    <location>
        <begin position="1"/>
        <end position="249"/>
    </location>
</feature>
<protein>
    <recommendedName>
        <fullName evidence="1">Protein kinase domain-containing protein</fullName>
    </recommendedName>
</protein>
<dbReference type="GO" id="GO:0005524">
    <property type="term" value="F:ATP binding"/>
    <property type="evidence" value="ECO:0007669"/>
    <property type="project" value="InterPro"/>
</dbReference>
<dbReference type="STRING" id="135208.A0A4Y9ZZG7"/>
<evidence type="ECO:0000313" key="3">
    <source>
        <dbReference type="Proteomes" id="UP000298061"/>
    </source>
</evidence>
<organism evidence="2 3">
    <name type="scientific">Hericium alpestre</name>
    <dbReference type="NCBI Taxonomy" id="135208"/>
    <lineage>
        <taxon>Eukaryota</taxon>
        <taxon>Fungi</taxon>
        <taxon>Dikarya</taxon>
        <taxon>Basidiomycota</taxon>
        <taxon>Agaricomycotina</taxon>
        <taxon>Agaricomycetes</taxon>
        <taxon>Russulales</taxon>
        <taxon>Hericiaceae</taxon>
        <taxon>Hericium</taxon>
    </lineage>
</organism>
<dbReference type="SUPFAM" id="SSF56112">
    <property type="entry name" value="Protein kinase-like (PK-like)"/>
    <property type="match status" value="1"/>
</dbReference>
<dbReference type="PROSITE" id="PS50011">
    <property type="entry name" value="PROTEIN_KINASE_DOM"/>
    <property type="match status" value="1"/>
</dbReference>
<dbReference type="Gene3D" id="1.10.510.10">
    <property type="entry name" value="Transferase(Phosphotransferase) domain 1"/>
    <property type="match status" value="1"/>
</dbReference>
<name>A0A4Y9ZZG7_9AGAM</name>
<keyword evidence="3" id="KW-1185">Reference proteome</keyword>
<comment type="caution">
    <text evidence="2">The sequence shown here is derived from an EMBL/GenBank/DDBJ whole genome shotgun (WGS) entry which is preliminary data.</text>
</comment>
<dbReference type="InterPro" id="IPR011009">
    <property type="entry name" value="Kinase-like_dom_sf"/>
</dbReference>
<dbReference type="Proteomes" id="UP000298061">
    <property type="component" value="Unassembled WGS sequence"/>
</dbReference>
<dbReference type="InterPro" id="IPR000719">
    <property type="entry name" value="Prot_kinase_dom"/>
</dbReference>